<accession>A0A448ZKV2</accession>
<evidence type="ECO:0000313" key="1">
    <source>
        <dbReference type="EMBL" id="VEU42669.1"/>
    </source>
</evidence>
<evidence type="ECO:0000313" key="2">
    <source>
        <dbReference type="Proteomes" id="UP000291116"/>
    </source>
</evidence>
<proteinExistence type="predicted"/>
<gene>
    <name evidence="1" type="ORF">PSNMU_V1.4_AUG-EV-PASAV3_0096480</name>
</gene>
<dbReference type="AlphaFoldDB" id="A0A448ZKV2"/>
<protein>
    <submittedName>
        <fullName evidence="1">Uncharacterized protein</fullName>
    </submittedName>
</protein>
<keyword evidence="2" id="KW-1185">Reference proteome</keyword>
<name>A0A448ZKV2_9STRA</name>
<sequence>SYLGMLNRSITAKVGDPFVLV</sequence>
<organism evidence="1 2">
    <name type="scientific">Pseudo-nitzschia multistriata</name>
    <dbReference type="NCBI Taxonomy" id="183589"/>
    <lineage>
        <taxon>Eukaryota</taxon>
        <taxon>Sar</taxon>
        <taxon>Stramenopiles</taxon>
        <taxon>Ochrophyta</taxon>
        <taxon>Bacillariophyta</taxon>
        <taxon>Bacillariophyceae</taxon>
        <taxon>Bacillariophycidae</taxon>
        <taxon>Bacillariales</taxon>
        <taxon>Bacillariaceae</taxon>
        <taxon>Pseudo-nitzschia</taxon>
    </lineage>
</organism>
<feature type="non-terminal residue" evidence="1">
    <location>
        <position position="1"/>
    </location>
</feature>
<reference evidence="1 2" key="1">
    <citation type="submission" date="2019-01" db="EMBL/GenBank/DDBJ databases">
        <authorList>
            <person name="Ferrante I. M."/>
        </authorList>
    </citation>
    <scope>NUCLEOTIDE SEQUENCE [LARGE SCALE GENOMIC DNA]</scope>
    <source>
        <strain evidence="1 2">B856</strain>
    </source>
</reference>
<dbReference type="Proteomes" id="UP000291116">
    <property type="component" value="Unassembled WGS sequence"/>
</dbReference>
<dbReference type="EMBL" id="CAACVS010000463">
    <property type="protein sequence ID" value="VEU42669.1"/>
    <property type="molecule type" value="Genomic_DNA"/>
</dbReference>